<dbReference type="EMBL" id="CAOQHR010000011">
    <property type="protein sequence ID" value="CAI6341295.1"/>
    <property type="molecule type" value="Genomic_DNA"/>
</dbReference>
<reference evidence="2" key="1">
    <citation type="submission" date="2023-01" db="EMBL/GenBank/DDBJ databases">
        <authorList>
            <person name="Van Ghelder C."/>
            <person name="Rancurel C."/>
        </authorList>
    </citation>
    <scope>NUCLEOTIDE SEQUENCE</scope>
    <source>
        <strain evidence="2">CNCM I-4278</strain>
    </source>
</reference>
<name>A0A9W4USD7_9PLEO</name>
<comment type="caution">
    <text evidence="2">The sequence shown here is derived from an EMBL/GenBank/DDBJ whole genome shotgun (WGS) entry which is preliminary data.</text>
</comment>
<evidence type="ECO:0000256" key="1">
    <source>
        <dbReference type="SAM" id="MobiDB-lite"/>
    </source>
</evidence>
<keyword evidence="3" id="KW-1185">Reference proteome</keyword>
<feature type="compositionally biased region" description="Basic and acidic residues" evidence="1">
    <location>
        <begin position="64"/>
        <end position="74"/>
    </location>
</feature>
<evidence type="ECO:0000313" key="3">
    <source>
        <dbReference type="Proteomes" id="UP001152607"/>
    </source>
</evidence>
<accession>A0A9W4USD7</accession>
<proteinExistence type="predicted"/>
<protein>
    <submittedName>
        <fullName evidence="2">Uncharacterized protein</fullName>
    </submittedName>
</protein>
<organism evidence="2 3">
    <name type="scientific">Periconia digitata</name>
    <dbReference type="NCBI Taxonomy" id="1303443"/>
    <lineage>
        <taxon>Eukaryota</taxon>
        <taxon>Fungi</taxon>
        <taxon>Dikarya</taxon>
        <taxon>Ascomycota</taxon>
        <taxon>Pezizomycotina</taxon>
        <taxon>Dothideomycetes</taxon>
        <taxon>Pleosporomycetidae</taxon>
        <taxon>Pleosporales</taxon>
        <taxon>Massarineae</taxon>
        <taxon>Periconiaceae</taxon>
        <taxon>Periconia</taxon>
    </lineage>
</organism>
<evidence type="ECO:0000313" key="2">
    <source>
        <dbReference type="EMBL" id="CAI6341295.1"/>
    </source>
</evidence>
<feature type="region of interest" description="Disordered" evidence="1">
    <location>
        <begin position="1"/>
        <end position="76"/>
    </location>
</feature>
<dbReference type="Proteomes" id="UP001152607">
    <property type="component" value="Unassembled WGS sequence"/>
</dbReference>
<sequence length="131" mass="14791">MTIQQHDVHKRPTQQGSRRPSPAPLFPRLPALPSTDRRKPTFPSRLRTEMDSRRSVTPNSLSTHPHDSTCDKHKLSPPAHGVSLRVVLLFETWTTFLFDALYPNDVLEELCAIGLPVAEMAMCLSVDNELH</sequence>
<gene>
    <name evidence="2" type="ORF">PDIGIT_LOCUS14491</name>
</gene>
<dbReference type="AlphaFoldDB" id="A0A9W4USD7"/>